<gene>
    <name evidence="1" type="ORF">EHO59_15060</name>
</gene>
<dbReference type="SUPFAM" id="SSF54593">
    <property type="entry name" value="Glyoxalase/Bleomycin resistance protein/Dihydroxybiphenyl dioxygenase"/>
    <property type="match status" value="1"/>
</dbReference>
<evidence type="ECO:0000313" key="2">
    <source>
        <dbReference type="Proteomes" id="UP000297453"/>
    </source>
</evidence>
<keyword evidence="2" id="KW-1185">Reference proteome</keyword>
<name>A0A4R9FKP4_9LEPT</name>
<organism evidence="1 2">
    <name type="scientific">Leptospira semungkisensis</name>
    <dbReference type="NCBI Taxonomy" id="2484985"/>
    <lineage>
        <taxon>Bacteria</taxon>
        <taxon>Pseudomonadati</taxon>
        <taxon>Spirochaetota</taxon>
        <taxon>Spirochaetia</taxon>
        <taxon>Leptospirales</taxon>
        <taxon>Leptospiraceae</taxon>
        <taxon>Leptospira</taxon>
    </lineage>
</organism>
<comment type="caution">
    <text evidence="1">The sequence shown here is derived from an EMBL/GenBank/DDBJ whole genome shotgun (WGS) entry which is preliminary data.</text>
</comment>
<evidence type="ECO:0008006" key="3">
    <source>
        <dbReference type="Google" id="ProtNLM"/>
    </source>
</evidence>
<dbReference type="RefSeq" id="WP_135589286.1">
    <property type="nucleotide sequence ID" value="NZ_RQEP01000019.1"/>
</dbReference>
<reference evidence="1" key="1">
    <citation type="journal article" date="2019" name="PLoS Negl. Trop. Dis.">
        <title>Revisiting the worldwide diversity of Leptospira species in the environment.</title>
        <authorList>
            <person name="Vincent A.T."/>
            <person name="Schiettekatte O."/>
            <person name="Bourhy P."/>
            <person name="Veyrier F.J."/>
            <person name="Picardeau M."/>
        </authorList>
    </citation>
    <scope>NUCLEOTIDE SEQUENCE [LARGE SCALE GENOMIC DNA]</scope>
    <source>
        <strain evidence="1">SSS9</strain>
    </source>
</reference>
<dbReference type="AlphaFoldDB" id="A0A4R9FKP4"/>
<sequence length="114" mass="12782">MHSETPQFFASSLKAEDAGKSAELYADLFQGKVIRSSLGHAEAIFSEKQTIVFSKETKDCPVSPGTSIWTISEEGAESFSSRLLSSGFQKESRSSQYISFLDPWGNRLWLYFKK</sequence>
<dbReference type="Proteomes" id="UP000297453">
    <property type="component" value="Unassembled WGS sequence"/>
</dbReference>
<dbReference type="OrthoDB" id="333388at2"/>
<evidence type="ECO:0000313" key="1">
    <source>
        <dbReference type="EMBL" id="TGJ99195.1"/>
    </source>
</evidence>
<dbReference type="InterPro" id="IPR029068">
    <property type="entry name" value="Glyas_Bleomycin-R_OHBP_Dase"/>
</dbReference>
<proteinExistence type="predicted"/>
<protein>
    <recommendedName>
        <fullName evidence="3">VOC family protein</fullName>
    </recommendedName>
</protein>
<accession>A0A4R9FKP4</accession>
<dbReference type="EMBL" id="RQEP01000019">
    <property type="protein sequence ID" value="TGJ99195.1"/>
    <property type="molecule type" value="Genomic_DNA"/>
</dbReference>